<evidence type="ECO:0000259" key="4">
    <source>
        <dbReference type="PROSITE" id="PS01124"/>
    </source>
</evidence>
<organism evidence="5 6">
    <name type="scientific">Teichococcus aestuarii</name>
    <dbReference type="NCBI Taxonomy" id="568898"/>
    <lineage>
        <taxon>Bacteria</taxon>
        <taxon>Pseudomonadati</taxon>
        <taxon>Pseudomonadota</taxon>
        <taxon>Alphaproteobacteria</taxon>
        <taxon>Acetobacterales</taxon>
        <taxon>Roseomonadaceae</taxon>
        <taxon>Roseomonas</taxon>
    </lineage>
</organism>
<dbReference type="Gene3D" id="1.10.10.60">
    <property type="entry name" value="Homeodomain-like"/>
    <property type="match status" value="2"/>
</dbReference>
<dbReference type="CDD" id="cd03138">
    <property type="entry name" value="GATase1_AraC_2"/>
    <property type="match status" value="1"/>
</dbReference>
<dbReference type="GO" id="GO:0043565">
    <property type="term" value="F:sequence-specific DNA binding"/>
    <property type="evidence" value="ECO:0007669"/>
    <property type="project" value="InterPro"/>
</dbReference>
<dbReference type="Gene3D" id="3.40.50.880">
    <property type="match status" value="1"/>
</dbReference>
<reference evidence="6" key="1">
    <citation type="submission" date="2017-10" db="EMBL/GenBank/DDBJ databases">
        <authorList>
            <person name="Toshchakov S.V."/>
            <person name="Goeva M.A."/>
        </authorList>
    </citation>
    <scope>NUCLEOTIDE SEQUENCE [LARGE SCALE GENOMIC DNA]</scope>
    <source>
        <strain evidence="6">JR1/69-1-13</strain>
    </source>
</reference>
<name>A0A2U1V0H7_9PROT</name>
<keyword evidence="3" id="KW-0804">Transcription</keyword>
<accession>A0A2U1V0H7</accession>
<dbReference type="InterPro" id="IPR002818">
    <property type="entry name" value="DJ-1/PfpI"/>
</dbReference>
<dbReference type="AlphaFoldDB" id="A0A2U1V0H7"/>
<dbReference type="SUPFAM" id="SSF46689">
    <property type="entry name" value="Homeodomain-like"/>
    <property type="match status" value="2"/>
</dbReference>
<proteinExistence type="predicted"/>
<dbReference type="InterPro" id="IPR018062">
    <property type="entry name" value="HTH_AraC-typ_CS"/>
</dbReference>
<keyword evidence="6" id="KW-1185">Reference proteome</keyword>
<dbReference type="PROSITE" id="PS00041">
    <property type="entry name" value="HTH_ARAC_FAMILY_1"/>
    <property type="match status" value="1"/>
</dbReference>
<dbReference type="PANTHER" id="PTHR43130:SF11">
    <property type="entry name" value="TRANSCRIPTIONAL REGULATORY PROTEIN"/>
    <property type="match status" value="1"/>
</dbReference>
<dbReference type="InterPro" id="IPR029062">
    <property type="entry name" value="Class_I_gatase-like"/>
</dbReference>
<keyword evidence="2" id="KW-0238">DNA-binding</keyword>
<dbReference type="Pfam" id="PF12833">
    <property type="entry name" value="HTH_18"/>
    <property type="match status" value="1"/>
</dbReference>
<dbReference type="RefSeq" id="WP_109518393.1">
    <property type="nucleotide sequence ID" value="NZ_PDOA01000015.1"/>
</dbReference>
<dbReference type="PRINTS" id="PR00032">
    <property type="entry name" value="HTHARAC"/>
</dbReference>
<dbReference type="InterPro" id="IPR052158">
    <property type="entry name" value="INH-QAR"/>
</dbReference>
<dbReference type="PROSITE" id="PS01124">
    <property type="entry name" value="HTH_ARAC_FAMILY_2"/>
    <property type="match status" value="1"/>
</dbReference>
<dbReference type="GO" id="GO:0003700">
    <property type="term" value="F:DNA-binding transcription factor activity"/>
    <property type="evidence" value="ECO:0007669"/>
    <property type="project" value="InterPro"/>
</dbReference>
<dbReference type="SMART" id="SM00342">
    <property type="entry name" value="HTH_ARAC"/>
    <property type="match status" value="1"/>
</dbReference>
<keyword evidence="1" id="KW-0805">Transcription regulation</keyword>
<sequence>MIAPRAPARISVCLVAVPEIATGVLNGLYEVFSFVGSGWEMLTGWPPGPARFLPRIVAADRAPFRNLAGLPIAPELGFAEVKQTDIVVVGDLALARDEDTRGRWPEAVAWLQRQHAQGALVCSVCTGSLMLAEAGLVEGEEATCHWAATDQIRRRYPGVRLHPERVLVTAGVDHRLVTAGGSASWTDLALYLVARFCGEEEARRTAKLFLFGDRSDGQLPFAARVRPRQHEDAAVAAAQLWIARNYDCAHPVAGMTQVSGLAPRTFIRRFQAATGYVPLDYVQSLRIEEAKQMLETSDAPIDAVAAEVGYTEPAAFRRVFKRATGIAPNQYRQRFRWMSAA</sequence>
<dbReference type="InterPro" id="IPR009057">
    <property type="entry name" value="Homeodomain-like_sf"/>
</dbReference>
<dbReference type="PANTHER" id="PTHR43130">
    <property type="entry name" value="ARAC-FAMILY TRANSCRIPTIONAL REGULATOR"/>
    <property type="match status" value="1"/>
</dbReference>
<evidence type="ECO:0000256" key="3">
    <source>
        <dbReference type="ARBA" id="ARBA00023163"/>
    </source>
</evidence>
<dbReference type="InterPro" id="IPR020449">
    <property type="entry name" value="Tscrpt_reg_AraC-type_HTH"/>
</dbReference>
<dbReference type="SUPFAM" id="SSF52317">
    <property type="entry name" value="Class I glutamine amidotransferase-like"/>
    <property type="match status" value="1"/>
</dbReference>
<evidence type="ECO:0000313" key="5">
    <source>
        <dbReference type="EMBL" id="PWC27399.1"/>
    </source>
</evidence>
<evidence type="ECO:0000313" key="6">
    <source>
        <dbReference type="Proteomes" id="UP000245048"/>
    </source>
</evidence>
<evidence type="ECO:0000256" key="1">
    <source>
        <dbReference type="ARBA" id="ARBA00023015"/>
    </source>
</evidence>
<evidence type="ECO:0000256" key="2">
    <source>
        <dbReference type="ARBA" id="ARBA00023125"/>
    </source>
</evidence>
<feature type="domain" description="HTH araC/xylS-type" evidence="4">
    <location>
        <begin position="236"/>
        <end position="334"/>
    </location>
</feature>
<comment type="caution">
    <text evidence="5">The sequence shown here is derived from an EMBL/GenBank/DDBJ whole genome shotgun (WGS) entry which is preliminary data.</text>
</comment>
<dbReference type="OrthoDB" id="9793422at2"/>
<gene>
    <name evidence="5" type="ORF">CR165_18305</name>
</gene>
<dbReference type="InterPro" id="IPR018060">
    <property type="entry name" value="HTH_AraC"/>
</dbReference>
<protein>
    <submittedName>
        <fullName evidence="5">Transcriptional regulator</fullName>
    </submittedName>
</protein>
<dbReference type="Proteomes" id="UP000245048">
    <property type="component" value="Unassembled WGS sequence"/>
</dbReference>
<dbReference type="Pfam" id="PF01965">
    <property type="entry name" value="DJ-1_PfpI"/>
    <property type="match status" value="1"/>
</dbReference>
<dbReference type="EMBL" id="PDOA01000015">
    <property type="protein sequence ID" value="PWC27399.1"/>
    <property type="molecule type" value="Genomic_DNA"/>
</dbReference>